<organism evidence="2">
    <name type="scientific">marine metagenome</name>
    <dbReference type="NCBI Taxonomy" id="408172"/>
    <lineage>
        <taxon>unclassified sequences</taxon>
        <taxon>metagenomes</taxon>
        <taxon>ecological metagenomes</taxon>
    </lineage>
</organism>
<evidence type="ECO:0000313" key="2">
    <source>
        <dbReference type="EMBL" id="SUZ86506.1"/>
    </source>
</evidence>
<dbReference type="EMBL" id="UINC01001685">
    <property type="protein sequence ID" value="SUZ86506.1"/>
    <property type="molecule type" value="Genomic_DNA"/>
</dbReference>
<dbReference type="InterPro" id="IPR025665">
    <property type="entry name" value="Beta-barrel_OMP_2"/>
</dbReference>
<accession>A0A381R438</accession>
<sequence>MKKILLILFILFGYNSFSQTIELIVSGGFNSSTQTLRSDGATQIGVSFNTIGGKQYQVDAYPGYHIKGLIGISKQLSNKTQLKLTSGLGYSSQGATVVSVNKTRITNNLNYIQIPILINFSFYKISFLFGPQISLLNNVNTKTKNSTILSLNALGNNPDFSYREEDFSNRDNGFVFGLEYKIYKNISASVKYITSLKNISLLDKETWKNKTIEISINYTLMNFKLNDKSIK</sequence>
<gene>
    <name evidence="2" type="ORF">METZ01_LOCUS39360</name>
</gene>
<name>A0A381R438_9ZZZZ</name>
<dbReference type="AlphaFoldDB" id="A0A381R438"/>
<evidence type="ECO:0000259" key="1">
    <source>
        <dbReference type="Pfam" id="PF13568"/>
    </source>
</evidence>
<feature type="domain" description="Outer membrane protein beta-barrel" evidence="1">
    <location>
        <begin position="17"/>
        <end position="199"/>
    </location>
</feature>
<proteinExistence type="predicted"/>
<reference evidence="2" key="1">
    <citation type="submission" date="2018-05" db="EMBL/GenBank/DDBJ databases">
        <authorList>
            <person name="Lanie J.A."/>
            <person name="Ng W.-L."/>
            <person name="Kazmierczak K.M."/>
            <person name="Andrzejewski T.M."/>
            <person name="Davidsen T.M."/>
            <person name="Wayne K.J."/>
            <person name="Tettelin H."/>
            <person name="Glass J.I."/>
            <person name="Rusch D."/>
            <person name="Podicherti R."/>
            <person name="Tsui H.-C.T."/>
            <person name="Winkler M.E."/>
        </authorList>
    </citation>
    <scope>NUCLEOTIDE SEQUENCE</scope>
</reference>
<dbReference type="Pfam" id="PF13568">
    <property type="entry name" value="OMP_b-brl_2"/>
    <property type="match status" value="1"/>
</dbReference>
<protein>
    <recommendedName>
        <fullName evidence="1">Outer membrane protein beta-barrel domain-containing protein</fullName>
    </recommendedName>
</protein>